<dbReference type="SMART" id="SM01179">
    <property type="entry name" value="DUF862"/>
    <property type="match status" value="1"/>
</dbReference>
<reference evidence="5" key="1">
    <citation type="submission" date="2021-02" db="EMBL/GenBank/DDBJ databases">
        <authorList>
            <person name="Dougan E. K."/>
            <person name="Rhodes N."/>
            <person name="Thang M."/>
            <person name="Chan C."/>
        </authorList>
    </citation>
    <scope>NUCLEOTIDE SEQUENCE</scope>
</reference>
<evidence type="ECO:0000313" key="5">
    <source>
        <dbReference type="EMBL" id="CAE8695142.1"/>
    </source>
</evidence>
<accession>A0A813KAH7</accession>
<comment type="caution">
    <text evidence="5">The sequence shown here is derived from an EMBL/GenBank/DDBJ whole genome shotgun (WGS) entry which is preliminary data.</text>
</comment>
<organism evidence="5 6">
    <name type="scientific">Polarella glacialis</name>
    <name type="common">Dinoflagellate</name>
    <dbReference type="NCBI Taxonomy" id="89957"/>
    <lineage>
        <taxon>Eukaryota</taxon>
        <taxon>Sar</taxon>
        <taxon>Alveolata</taxon>
        <taxon>Dinophyceae</taxon>
        <taxon>Suessiales</taxon>
        <taxon>Suessiaceae</taxon>
        <taxon>Polarella</taxon>
    </lineage>
</organism>
<dbReference type="PROSITE" id="PS51858">
    <property type="entry name" value="PPPDE"/>
    <property type="match status" value="1"/>
</dbReference>
<dbReference type="GO" id="GO:0008233">
    <property type="term" value="F:peptidase activity"/>
    <property type="evidence" value="ECO:0007669"/>
    <property type="project" value="UniProtKB-KW"/>
</dbReference>
<dbReference type="InterPro" id="IPR042266">
    <property type="entry name" value="PPPDE_sf"/>
</dbReference>
<evidence type="ECO:0000256" key="3">
    <source>
        <dbReference type="ARBA" id="ARBA00022801"/>
    </source>
</evidence>
<name>A0A813KAH7_POLGL</name>
<sequence>AITVINTCASKAARTASRACGEGPFQPVDLAISHFPGASQWSFAGTKAYHTSVVLEGTEYCFRPEGIVGTPVGSSDRFDKPPSHVGKPKTRVFEVGLTRSHSDELVEKLDPFFQPGSYDLVNKNCNAFTDCALAFLLSRRLPRKYSAVERSGQSAPELLLSCASVGRYKVNASAAPFNLEAIILKVDANAWMGTAAVLDHFGDAPTTERCAPDFDDG</sequence>
<feature type="domain" description="PPPDE" evidence="4">
    <location>
        <begin position="26"/>
        <end position="159"/>
    </location>
</feature>
<feature type="non-terminal residue" evidence="5">
    <location>
        <position position="1"/>
    </location>
</feature>
<evidence type="ECO:0000259" key="4">
    <source>
        <dbReference type="PROSITE" id="PS51858"/>
    </source>
</evidence>
<dbReference type="GO" id="GO:0070646">
    <property type="term" value="P:protein modification by small protein removal"/>
    <property type="evidence" value="ECO:0007669"/>
    <property type="project" value="TreeGrafter"/>
</dbReference>
<dbReference type="Proteomes" id="UP000626109">
    <property type="component" value="Unassembled WGS sequence"/>
</dbReference>
<dbReference type="Pfam" id="PF05903">
    <property type="entry name" value="Peptidase_C97"/>
    <property type="match status" value="1"/>
</dbReference>
<evidence type="ECO:0000256" key="2">
    <source>
        <dbReference type="ARBA" id="ARBA00022670"/>
    </source>
</evidence>
<keyword evidence="3" id="KW-0378">Hydrolase</keyword>
<keyword evidence="2" id="KW-0645">Protease</keyword>
<dbReference type="PANTHER" id="PTHR12378">
    <property type="entry name" value="DESUMOYLATING ISOPEPTIDASE"/>
    <property type="match status" value="1"/>
</dbReference>
<evidence type="ECO:0000256" key="1">
    <source>
        <dbReference type="ARBA" id="ARBA00008140"/>
    </source>
</evidence>
<evidence type="ECO:0000313" key="6">
    <source>
        <dbReference type="Proteomes" id="UP000626109"/>
    </source>
</evidence>
<dbReference type="EMBL" id="CAJNNW010028204">
    <property type="protein sequence ID" value="CAE8695142.1"/>
    <property type="molecule type" value="Genomic_DNA"/>
</dbReference>
<comment type="similarity">
    <text evidence="1">Belongs to the DeSI family.</text>
</comment>
<proteinExistence type="inferred from homology"/>
<dbReference type="GO" id="GO:0006508">
    <property type="term" value="P:proteolysis"/>
    <property type="evidence" value="ECO:0007669"/>
    <property type="project" value="UniProtKB-KW"/>
</dbReference>
<dbReference type="InterPro" id="IPR008580">
    <property type="entry name" value="PPPDE_dom"/>
</dbReference>
<dbReference type="AlphaFoldDB" id="A0A813KAH7"/>
<dbReference type="Gene3D" id="3.90.1720.30">
    <property type="entry name" value="PPPDE domains"/>
    <property type="match status" value="1"/>
</dbReference>
<protein>
    <recommendedName>
        <fullName evidence="4">PPPDE domain-containing protein</fullName>
    </recommendedName>
</protein>
<gene>
    <name evidence="5" type="ORF">PGLA2088_LOCUS29210</name>
</gene>